<dbReference type="OrthoDB" id="8607086at2"/>
<feature type="compositionally biased region" description="Basic residues" evidence="1">
    <location>
        <begin position="388"/>
        <end position="398"/>
    </location>
</feature>
<evidence type="ECO:0000256" key="2">
    <source>
        <dbReference type="SAM" id="Phobius"/>
    </source>
</evidence>
<dbReference type="AlphaFoldDB" id="A0A3P2A7L5"/>
<dbReference type="STRING" id="1121352.GCA_000620925_00846"/>
<keyword evidence="2" id="KW-0472">Membrane</keyword>
<protein>
    <submittedName>
        <fullName evidence="3">DUF4349 domain-containing protein</fullName>
    </submittedName>
</protein>
<name>A0A3P2A7L5_9NEIS</name>
<reference evidence="3 4" key="1">
    <citation type="submission" date="2018-11" db="EMBL/GenBank/DDBJ databases">
        <title>Genomes From Bacteria Associated with the Canine Oral Cavity: a Test Case for Automated Genome-Based Taxonomic Assignment.</title>
        <authorList>
            <person name="Coil D.A."/>
            <person name="Jospin G."/>
            <person name="Darling A.E."/>
            <person name="Wallis C."/>
            <person name="Davis I.J."/>
            <person name="Harris S."/>
            <person name="Eisen J.A."/>
            <person name="Holcombe L.J."/>
            <person name="O'Flynn C."/>
        </authorList>
    </citation>
    <scope>NUCLEOTIDE SEQUENCE [LARGE SCALE GENOMIC DNA]</scope>
    <source>
        <strain evidence="3 4">COT-280</strain>
    </source>
</reference>
<feature type="transmembrane region" description="Helical" evidence="2">
    <location>
        <begin position="323"/>
        <end position="348"/>
    </location>
</feature>
<comment type="caution">
    <text evidence="3">The sequence shown here is derived from an EMBL/GenBank/DDBJ whole genome shotgun (WGS) entry which is preliminary data.</text>
</comment>
<dbReference type="Proteomes" id="UP000269923">
    <property type="component" value="Unassembled WGS sequence"/>
</dbReference>
<sequence length="408" mass="46167">MEKIRNLLFCGGLSLLLAACGGQPVEDRLDHTALPAAASDPNEYNYLTSATFPFDGQQPLNASDAGIPHVPMQDKITKADLTFETEDVRTVAVEIAKLTYQYRGIVADNRIFYLNDPAQHYKHSEGKTLELTRYSYKADMVVQIPREQTQNFLIAIQKYMTVLKSEVKTTQDLLTDMRLKALFNAYQKQQADATAQHEPLVEEASLPQLPSPQNGLAIQQQISLAEAASAVAASLPAAVTENTVLTAQAAAPAPSKWKYQNEFDTLQRRYWQDKIRFATIYLHFSQPIRVDSRVLPNTNLDTLVGQYRPGFGHQLAPMFREGWSGFLSVVLFFIGVWPLALGLPLVWLGWKRWRQSAGAAAAEEEAMLDEPFRLPDTHREPDETHPHREAHHRRPRRRSYFDDDDDDF</sequence>
<feature type="compositionally biased region" description="Basic and acidic residues" evidence="1">
    <location>
        <begin position="370"/>
        <end position="387"/>
    </location>
</feature>
<keyword evidence="2" id="KW-0812">Transmembrane</keyword>
<evidence type="ECO:0000313" key="4">
    <source>
        <dbReference type="Proteomes" id="UP000269923"/>
    </source>
</evidence>
<dbReference type="PROSITE" id="PS51257">
    <property type="entry name" value="PROKAR_LIPOPROTEIN"/>
    <property type="match status" value="1"/>
</dbReference>
<dbReference type="RefSeq" id="WP_124794212.1">
    <property type="nucleotide sequence ID" value="NZ_RQYC01000003.1"/>
</dbReference>
<keyword evidence="4" id="KW-1185">Reference proteome</keyword>
<evidence type="ECO:0000256" key="1">
    <source>
        <dbReference type="SAM" id="MobiDB-lite"/>
    </source>
</evidence>
<gene>
    <name evidence="3" type="ORF">EII21_03210</name>
</gene>
<proteinExistence type="predicted"/>
<accession>A0A3P2A7L5</accession>
<feature type="region of interest" description="Disordered" evidence="1">
    <location>
        <begin position="365"/>
        <end position="408"/>
    </location>
</feature>
<evidence type="ECO:0000313" key="3">
    <source>
        <dbReference type="EMBL" id="RRD90975.1"/>
    </source>
</evidence>
<dbReference type="EMBL" id="RQYC01000003">
    <property type="protein sequence ID" value="RRD90975.1"/>
    <property type="molecule type" value="Genomic_DNA"/>
</dbReference>
<keyword evidence="2" id="KW-1133">Transmembrane helix</keyword>
<organism evidence="3 4">
    <name type="scientific">Conchiformibius steedae</name>
    <dbReference type="NCBI Taxonomy" id="153493"/>
    <lineage>
        <taxon>Bacteria</taxon>
        <taxon>Pseudomonadati</taxon>
        <taxon>Pseudomonadota</taxon>
        <taxon>Betaproteobacteria</taxon>
        <taxon>Neisseriales</taxon>
        <taxon>Neisseriaceae</taxon>
        <taxon>Conchiformibius</taxon>
    </lineage>
</organism>